<keyword evidence="2" id="KW-0175">Coiled coil</keyword>
<evidence type="ECO:0000313" key="6">
    <source>
        <dbReference type="EMBL" id="EFP02324.1"/>
    </source>
</evidence>
<dbReference type="InParanoid" id="E3MI26"/>
<dbReference type="SMART" id="SM00166">
    <property type="entry name" value="UBX"/>
    <property type="match status" value="1"/>
</dbReference>
<keyword evidence="7" id="KW-1185">Reference proteome</keyword>
<dbReference type="EMBL" id="DS268447">
    <property type="protein sequence ID" value="EFP02324.1"/>
    <property type="molecule type" value="Genomic_DNA"/>
</dbReference>
<reference evidence="6" key="1">
    <citation type="submission" date="2007-07" db="EMBL/GenBank/DDBJ databases">
        <title>PCAP assembly of the Caenorhabditis remanei genome.</title>
        <authorList>
            <consortium name="The Caenorhabditis remanei Sequencing Consortium"/>
            <person name="Wilson R.K."/>
        </authorList>
    </citation>
    <scope>NUCLEOTIDE SEQUENCE [LARGE SCALE GENOMIC DNA]</scope>
    <source>
        <strain evidence="6">PB4641</strain>
    </source>
</reference>
<dbReference type="PROSITE" id="PS50033">
    <property type="entry name" value="UBX"/>
    <property type="match status" value="1"/>
</dbReference>
<feature type="coiled-coil region" evidence="2">
    <location>
        <begin position="167"/>
        <end position="201"/>
    </location>
</feature>
<organism evidence="7">
    <name type="scientific">Caenorhabditis remanei</name>
    <name type="common">Caenorhabditis vulgaris</name>
    <dbReference type="NCBI Taxonomy" id="31234"/>
    <lineage>
        <taxon>Eukaryota</taxon>
        <taxon>Metazoa</taxon>
        <taxon>Ecdysozoa</taxon>
        <taxon>Nematoda</taxon>
        <taxon>Chromadorea</taxon>
        <taxon>Rhabditida</taxon>
        <taxon>Rhabditina</taxon>
        <taxon>Rhabditomorpha</taxon>
        <taxon>Rhabditoidea</taxon>
        <taxon>Rhabditidae</taxon>
        <taxon>Peloderinae</taxon>
        <taxon>Caenorhabditis</taxon>
    </lineage>
</organism>
<dbReference type="PANTHER" id="PTHR46424">
    <property type="entry name" value="UBX DOMAIN-CONTAINING PROTEIN 4"/>
    <property type="match status" value="1"/>
</dbReference>
<evidence type="ECO:0000256" key="1">
    <source>
        <dbReference type="ARBA" id="ARBA00040925"/>
    </source>
</evidence>
<dbReference type="AlphaFoldDB" id="E3MI26"/>
<dbReference type="PANTHER" id="PTHR46424:SF1">
    <property type="entry name" value="UBX DOMAIN-CONTAINING PROTEIN 4"/>
    <property type="match status" value="1"/>
</dbReference>
<protein>
    <recommendedName>
        <fullName evidence="1">UBX domain-containing protein 4</fullName>
    </recommendedName>
</protein>
<evidence type="ECO:0000259" key="5">
    <source>
        <dbReference type="PROSITE" id="PS50033"/>
    </source>
</evidence>
<dbReference type="GO" id="GO:0005783">
    <property type="term" value="C:endoplasmic reticulum"/>
    <property type="evidence" value="ECO:0007669"/>
    <property type="project" value="TreeGrafter"/>
</dbReference>
<keyword evidence="4" id="KW-0472">Membrane</keyword>
<dbReference type="Proteomes" id="UP000008281">
    <property type="component" value="Unassembled WGS sequence"/>
</dbReference>
<dbReference type="SUPFAM" id="SSF54236">
    <property type="entry name" value="Ubiquitin-like"/>
    <property type="match status" value="1"/>
</dbReference>
<dbReference type="Gene3D" id="3.10.20.90">
    <property type="entry name" value="Phosphatidylinositol 3-kinase Catalytic Subunit, Chain A, domain 1"/>
    <property type="match status" value="1"/>
</dbReference>
<evidence type="ECO:0000313" key="7">
    <source>
        <dbReference type="Proteomes" id="UP000008281"/>
    </source>
</evidence>
<dbReference type="STRING" id="31234.E3MI26"/>
<evidence type="ECO:0000256" key="3">
    <source>
        <dbReference type="SAM" id="MobiDB-lite"/>
    </source>
</evidence>
<dbReference type="OMA" id="FEPNNTS"/>
<keyword evidence="4" id="KW-0812">Transmembrane</keyword>
<feature type="compositionally biased region" description="Basic and acidic residues" evidence="3">
    <location>
        <begin position="408"/>
        <end position="420"/>
    </location>
</feature>
<feature type="region of interest" description="Disordered" evidence="3">
    <location>
        <begin position="123"/>
        <end position="152"/>
    </location>
</feature>
<proteinExistence type="predicted"/>
<dbReference type="Pfam" id="PF23187">
    <property type="entry name" value="UBX7_N"/>
    <property type="match status" value="1"/>
</dbReference>
<keyword evidence="4" id="KW-1133">Transmembrane helix</keyword>
<sequence>MKWFPGNVTTAIQVSRTNKSLLIVYITNDTEDGRLFDEYWQHIDSSNLLCPVVGIKLIAGETAAKQFADIYPTPIVPAAYLIDQNGKPIEVITTLVGKTYDQFRAKFDKATAQFINSTLASVKPTSSASSTTAPVSSPAARQEPVPVSQETSAEIAEKVARAKSLLEQKKLKDAEKQREAAKQMKEEISKAREAKQDRDDKALMEAAKQRNMEKLEAGKEKERILAQIKADRKDAQKRFGNATNVETNTDKKESTSSSIVGKAVPSDRLIKYKITFISKRGFRCRLQIRLPNGSTFVEEFPSNDVLNSLVEIIRQKPSIAGDAFEIQQPYPRRVFTVEDYSKSFIDNLLTPSTALVVVQKSSGSSRPGSGSFALNTSSLNLFAWLFYPFSAIWSVFCGMLGWGQANNNKKDNDVSTEQRSDAGPPRRGMPRSAEVRRRGNVAGLENPNDDDPEERASFNGNSTQFM</sequence>
<feature type="compositionally biased region" description="Low complexity" evidence="3">
    <location>
        <begin position="123"/>
        <end position="140"/>
    </location>
</feature>
<dbReference type="GO" id="GO:0036503">
    <property type="term" value="P:ERAD pathway"/>
    <property type="evidence" value="ECO:0007669"/>
    <property type="project" value="EnsemblMetazoa"/>
</dbReference>
<dbReference type="CDD" id="cd16117">
    <property type="entry name" value="UBX_UBXN4"/>
    <property type="match status" value="1"/>
</dbReference>
<feature type="transmembrane region" description="Helical" evidence="4">
    <location>
        <begin position="381"/>
        <end position="402"/>
    </location>
</feature>
<dbReference type="Pfam" id="PF00789">
    <property type="entry name" value="UBX"/>
    <property type="match status" value="1"/>
</dbReference>
<dbReference type="FunCoup" id="E3MI26">
    <property type="interactions" value="2724"/>
</dbReference>
<gene>
    <name evidence="6" type="primary">Cre-ubxn-4</name>
    <name evidence="6" type="ORF">CRE_00959</name>
</gene>
<feature type="domain" description="UBX" evidence="5">
    <location>
        <begin position="279"/>
        <end position="357"/>
    </location>
</feature>
<dbReference type="HOGENOM" id="CLU_600254_0_0_1"/>
<feature type="region of interest" description="Disordered" evidence="3">
    <location>
        <begin position="407"/>
        <end position="466"/>
    </location>
</feature>
<accession>E3MI26</accession>
<dbReference type="eggNOG" id="KOG2507">
    <property type="taxonomic scope" value="Eukaryota"/>
</dbReference>
<dbReference type="OrthoDB" id="10254930at2759"/>
<dbReference type="InterPro" id="IPR001012">
    <property type="entry name" value="UBX_dom"/>
</dbReference>
<name>E3MI26_CAERE</name>
<dbReference type="InterPro" id="IPR029071">
    <property type="entry name" value="Ubiquitin-like_domsf"/>
</dbReference>
<evidence type="ECO:0000256" key="2">
    <source>
        <dbReference type="SAM" id="Coils"/>
    </source>
</evidence>
<evidence type="ECO:0000256" key="4">
    <source>
        <dbReference type="SAM" id="Phobius"/>
    </source>
</evidence>